<dbReference type="GO" id="GO:0001786">
    <property type="term" value="F:phosphatidylserine binding"/>
    <property type="evidence" value="ECO:0007669"/>
    <property type="project" value="TreeGrafter"/>
</dbReference>
<proteinExistence type="predicted"/>
<accession>A0A1Y3EV45</accession>
<dbReference type="GO" id="GO:0048791">
    <property type="term" value="P:calcium ion-regulated exocytosis of neurotransmitter"/>
    <property type="evidence" value="ECO:0007669"/>
    <property type="project" value="TreeGrafter"/>
</dbReference>
<dbReference type="PANTHER" id="PTHR10024">
    <property type="entry name" value="SYNAPTOTAGMIN"/>
    <property type="match status" value="1"/>
</dbReference>
<dbReference type="GO" id="GO:0005509">
    <property type="term" value="F:calcium ion binding"/>
    <property type="evidence" value="ECO:0007669"/>
    <property type="project" value="TreeGrafter"/>
</dbReference>
<dbReference type="SMART" id="SM00239">
    <property type="entry name" value="C2"/>
    <property type="match status" value="1"/>
</dbReference>
<protein>
    <submittedName>
        <fullName evidence="3">Putative C2 domain protein</fullName>
    </submittedName>
</protein>
<name>A0A1Y3EV45_9BILA</name>
<dbReference type="AlphaFoldDB" id="A0A1Y3EV45"/>
<dbReference type="GO" id="GO:0070382">
    <property type="term" value="C:exocytic vesicle"/>
    <property type="evidence" value="ECO:0007669"/>
    <property type="project" value="TreeGrafter"/>
</dbReference>
<feature type="region of interest" description="Disordered" evidence="1">
    <location>
        <begin position="48"/>
        <end position="70"/>
    </location>
</feature>
<evidence type="ECO:0000313" key="3">
    <source>
        <dbReference type="EMBL" id="OUC49023.1"/>
    </source>
</evidence>
<dbReference type="SUPFAM" id="SSF49562">
    <property type="entry name" value="C2 domain (Calcium/lipid-binding domain, CaLB)"/>
    <property type="match status" value="1"/>
</dbReference>
<dbReference type="EMBL" id="LVZM01001673">
    <property type="protein sequence ID" value="OUC49023.1"/>
    <property type="molecule type" value="Genomic_DNA"/>
</dbReference>
<dbReference type="GO" id="GO:0000149">
    <property type="term" value="F:SNARE binding"/>
    <property type="evidence" value="ECO:0007669"/>
    <property type="project" value="TreeGrafter"/>
</dbReference>
<sequence>MEALILQSLLGRESGRKKPSTGNAINNAQQRNFHLPCRGQRAIFSPPAVRLRNQTTPTGRPNKDRQEVPDKYLHQRSVADRLIYPFSSLDIDSELVNWRLLQGASNVSRIEGEKGFCSVVCSLFACIFFQCRCGELKIGLCYESTLSTLRVFVVEARNLPYADFGISSKPYVRLWLVQFGNCLDRRKTRPKSRSHSPIFREQFIFTVPLAKLPIVKLVLAVCMDPPIGLDDEVGHIILERQSKGAESRHWEMMIQNQDETLEMWHKLKKEWC</sequence>
<dbReference type="PANTHER" id="PTHR10024:SF344">
    <property type="entry name" value="SYNAPTOTAGMIN-7"/>
    <property type="match status" value="1"/>
</dbReference>
<feature type="compositionally biased region" description="Basic and acidic residues" evidence="1">
    <location>
        <begin position="61"/>
        <end position="70"/>
    </location>
</feature>
<dbReference type="Gene3D" id="2.60.40.150">
    <property type="entry name" value="C2 domain"/>
    <property type="match status" value="1"/>
</dbReference>
<comment type="caution">
    <text evidence="3">The sequence shown here is derived from an EMBL/GenBank/DDBJ whole genome shotgun (WGS) entry which is preliminary data.</text>
</comment>
<dbReference type="GO" id="GO:0098793">
    <property type="term" value="C:presynapse"/>
    <property type="evidence" value="ECO:0007669"/>
    <property type="project" value="GOC"/>
</dbReference>
<dbReference type="GO" id="GO:0006906">
    <property type="term" value="P:vesicle fusion"/>
    <property type="evidence" value="ECO:0007669"/>
    <property type="project" value="TreeGrafter"/>
</dbReference>
<feature type="domain" description="C2" evidence="2">
    <location>
        <begin position="132"/>
        <end position="265"/>
    </location>
</feature>
<dbReference type="PROSITE" id="PS50004">
    <property type="entry name" value="C2"/>
    <property type="match status" value="1"/>
</dbReference>
<dbReference type="GO" id="GO:0005886">
    <property type="term" value="C:plasma membrane"/>
    <property type="evidence" value="ECO:0007669"/>
    <property type="project" value="TreeGrafter"/>
</dbReference>
<evidence type="ECO:0000259" key="2">
    <source>
        <dbReference type="PROSITE" id="PS50004"/>
    </source>
</evidence>
<dbReference type="Proteomes" id="UP000243006">
    <property type="component" value="Unassembled WGS sequence"/>
</dbReference>
<dbReference type="InterPro" id="IPR035892">
    <property type="entry name" value="C2_domain_sf"/>
</dbReference>
<reference evidence="3 4" key="1">
    <citation type="submission" date="2015-04" db="EMBL/GenBank/DDBJ databases">
        <title>Draft genome of the roundworm Trichinella nativa.</title>
        <authorList>
            <person name="Mitreva M."/>
        </authorList>
    </citation>
    <scope>NUCLEOTIDE SEQUENCE [LARGE SCALE GENOMIC DNA]</scope>
    <source>
        <strain evidence="3 4">ISS45</strain>
    </source>
</reference>
<gene>
    <name evidence="3" type="ORF">D917_05774</name>
</gene>
<dbReference type="GO" id="GO:0005544">
    <property type="term" value="F:calcium-dependent phospholipid binding"/>
    <property type="evidence" value="ECO:0007669"/>
    <property type="project" value="TreeGrafter"/>
</dbReference>
<dbReference type="InterPro" id="IPR000008">
    <property type="entry name" value="C2_dom"/>
</dbReference>
<dbReference type="GO" id="GO:0030424">
    <property type="term" value="C:axon"/>
    <property type="evidence" value="ECO:0007669"/>
    <property type="project" value="TreeGrafter"/>
</dbReference>
<evidence type="ECO:0000256" key="1">
    <source>
        <dbReference type="SAM" id="MobiDB-lite"/>
    </source>
</evidence>
<dbReference type="GO" id="GO:0030276">
    <property type="term" value="F:clathrin binding"/>
    <property type="evidence" value="ECO:0007669"/>
    <property type="project" value="TreeGrafter"/>
</dbReference>
<dbReference type="Pfam" id="PF00168">
    <property type="entry name" value="C2"/>
    <property type="match status" value="1"/>
</dbReference>
<evidence type="ECO:0000313" key="4">
    <source>
        <dbReference type="Proteomes" id="UP000243006"/>
    </source>
</evidence>
<organism evidence="3 4">
    <name type="scientific">Trichinella nativa</name>
    <dbReference type="NCBI Taxonomy" id="6335"/>
    <lineage>
        <taxon>Eukaryota</taxon>
        <taxon>Metazoa</taxon>
        <taxon>Ecdysozoa</taxon>
        <taxon>Nematoda</taxon>
        <taxon>Enoplea</taxon>
        <taxon>Dorylaimia</taxon>
        <taxon>Trichinellida</taxon>
        <taxon>Trichinellidae</taxon>
        <taxon>Trichinella</taxon>
    </lineage>
</organism>